<evidence type="ECO:0000313" key="2">
    <source>
        <dbReference type="Proteomes" id="UP001150538"/>
    </source>
</evidence>
<sequence length="139" mass="15797">MSTFLTLNNNASYSVLHQTLTQETSLSGAVKLFGDICVKYSQYSLMSRQLIMQRQFLDIKSLEEKYHDGYIDPDPEHIKGLYNQLSSISNLMMDFDNPANFDKAKTKLSNFLKQIDQVVKVLKADVSSKANGYNFIALN</sequence>
<organism evidence="1 2">
    <name type="scientific">Mycoemilia scoparia</name>
    <dbReference type="NCBI Taxonomy" id="417184"/>
    <lineage>
        <taxon>Eukaryota</taxon>
        <taxon>Fungi</taxon>
        <taxon>Fungi incertae sedis</taxon>
        <taxon>Zoopagomycota</taxon>
        <taxon>Kickxellomycotina</taxon>
        <taxon>Kickxellomycetes</taxon>
        <taxon>Kickxellales</taxon>
        <taxon>Kickxellaceae</taxon>
        <taxon>Mycoemilia</taxon>
    </lineage>
</organism>
<proteinExistence type="predicted"/>
<dbReference type="Proteomes" id="UP001150538">
    <property type="component" value="Unassembled WGS sequence"/>
</dbReference>
<protein>
    <submittedName>
        <fullName evidence="1">Uncharacterized protein</fullName>
    </submittedName>
</protein>
<dbReference type="EMBL" id="JANBPU010000343">
    <property type="protein sequence ID" value="KAJ1912458.1"/>
    <property type="molecule type" value="Genomic_DNA"/>
</dbReference>
<name>A0A9W7ZMA8_9FUNG</name>
<comment type="caution">
    <text evidence="1">The sequence shown here is derived from an EMBL/GenBank/DDBJ whole genome shotgun (WGS) entry which is preliminary data.</text>
</comment>
<accession>A0A9W7ZMA8</accession>
<evidence type="ECO:0000313" key="1">
    <source>
        <dbReference type="EMBL" id="KAJ1912458.1"/>
    </source>
</evidence>
<keyword evidence="2" id="KW-1185">Reference proteome</keyword>
<dbReference type="AlphaFoldDB" id="A0A9W7ZMA8"/>
<reference evidence="1" key="1">
    <citation type="submission" date="2022-07" db="EMBL/GenBank/DDBJ databases">
        <title>Phylogenomic reconstructions and comparative analyses of Kickxellomycotina fungi.</title>
        <authorList>
            <person name="Reynolds N.K."/>
            <person name="Stajich J.E."/>
            <person name="Barry K."/>
            <person name="Grigoriev I.V."/>
            <person name="Crous P."/>
            <person name="Smith M.E."/>
        </authorList>
    </citation>
    <scope>NUCLEOTIDE SEQUENCE</scope>
    <source>
        <strain evidence="1">NBRC 100468</strain>
    </source>
</reference>
<gene>
    <name evidence="1" type="ORF">H4219_005600</name>
</gene>